<name>A0ABY7YN47_9HYPH</name>
<dbReference type="EMBL" id="CP118246">
    <property type="protein sequence ID" value="WDR02738.1"/>
    <property type="molecule type" value="Genomic_DNA"/>
</dbReference>
<accession>A0ABY7YN47</accession>
<dbReference type="Proteomes" id="UP001220530">
    <property type="component" value="Chromosome"/>
</dbReference>
<organism evidence="1 2">
    <name type="scientific">Devosia algicola</name>
    <dbReference type="NCBI Taxonomy" id="3026418"/>
    <lineage>
        <taxon>Bacteria</taxon>
        <taxon>Pseudomonadati</taxon>
        <taxon>Pseudomonadota</taxon>
        <taxon>Alphaproteobacteria</taxon>
        <taxon>Hyphomicrobiales</taxon>
        <taxon>Devosiaceae</taxon>
        <taxon>Devosia</taxon>
    </lineage>
</organism>
<evidence type="ECO:0000313" key="1">
    <source>
        <dbReference type="EMBL" id="WDR02738.1"/>
    </source>
</evidence>
<evidence type="ECO:0000313" key="2">
    <source>
        <dbReference type="Proteomes" id="UP001220530"/>
    </source>
</evidence>
<proteinExistence type="predicted"/>
<protein>
    <submittedName>
        <fullName evidence="1">Uncharacterized protein</fullName>
    </submittedName>
</protein>
<gene>
    <name evidence="1" type="ORF">PSQ19_00390</name>
</gene>
<sequence length="256" mass="28922">MLGAGCVARPTGDFGRAQPSFTHDTAMPFVGNLAARGRGEPVSQFNQTDIEVEMHDRVWRFLIAEHTSDWFHNTAVELQRTRLTPALDQNFSEKAYYEWLQRTRFKSAPVRYSAVGADILADTDTVPDTFAAICKVIEVDRQRLVTKNALSDLEPEVRAGVDARRAENQSFIAWFVRALNYRYVSYNYALDHLLVETPDERSMDVDAKLATMGQYVDRANRGDFCSQMAGGRAGSGFVIPSRYQTMHIDNEVIDLK</sequence>
<dbReference type="RefSeq" id="WP_282219140.1">
    <property type="nucleotide sequence ID" value="NZ_CP118246.1"/>
</dbReference>
<keyword evidence="2" id="KW-1185">Reference proteome</keyword>
<reference evidence="1 2" key="1">
    <citation type="submission" date="2023-02" db="EMBL/GenBank/DDBJ databases">
        <title>Devosia algicola sp. nov., isolated from the phycosphere of marine algae.</title>
        <authorList>
            <person name="Kim J.M."/>
            <person name="Lee J.K."/>
            <person name="Choi B.J."/>
            <person name="Bayburt H."/>
            <person name="Jeon C.O."/>
        </authorList>
    </citation>
    <scope>NUCLEOTIDE SEQUENCE [LARGE SCALE GENOMIC DNA]</scope>
    <source>
        <strain evidence="1 2">G20-9</strain>
    </source>
</reference>